<name>A0A6N6VJA0_9HYPH</name>
<comment type="caution">
    <text evidence="4">The sequence shown here is derived from an EMBL/GenBank/DDBJ whole genome shotgun (WGS) entry which is preliminary data.</text>
</comment>
<evidence type="ECO:0000256" key="2">
    <source>
        <dbReference type="ARBA" id="ARBA00022737"/>
    </source>
</evidence>
<keyword evidence="5" id="KW-1185">Reference proteome</keyword>
<dbReference type="AlphaFoldDB" id="A0A6N6VJA0"/>
<dbReference type="Pfam" id="PF24681">
    <property type="entry name" value="Kelch_KLHDC2_KLHL20_DRC7"/>
    <property type="match status" value="1"/>
</dbReference>
<evidence type="ECO:0000256" key="3">
    <source>
        <dbReference type="SAM" id="SignalP"/>
    </source>
</evidence>
<dbReference type="Gene3D" id="2.120.10.80">
    <property type="entry name" value="Kelch-type beta propeller"/>
    <property type="match status" value="2"/>
</dbReference>
<proteinExistence type="predicted"/>
<dbReference type="Pfam" id="PF01344">
    <property type="entry name" value="Kelch_1"/>
    <property type="match status" value="1"/>
</dbReference>
<dbReference type="PANTHER" id="PTHR46344:SF27">
    <property type="entry name" value="KELCH REPEAT SUPERFAMILY PROTEIN"/>
    <property type="match status" value="1"/>
</dbReference>
<evidence type="ECO:0000256" key="1">
    <source>
        <dbReference type="ARBA" id="ARBA00022441"/>
    </source>
</evidence>
<dbReference type="SMART" id="SM00612">
    <property type="entry name" value="Kelch"/>
    <property type="match status" value="5"/>
</dbReference>
<organism evidence="4 5">
    <name type="scientific">Parvibaculum sedimenti</name>
    <dbReference type="NCBI Taxonomy" id="2608632"/>
    <lineage>
        <taxon>Bacteria</taxon>
        <taxon>Pseudomonadati</taxon>
        <taxon>Pseudomonadota</taxon>
        <taxon>Alphaproteobacteria</taxon>
        <taxon>Hyphomicrobiales</taxon>
        <taxon>Parvibaculaceae</taxon>
        <taxon>Parvibaculum</taxon>
    </lineage>
</organism>
<protein>
    <recommendedName>
        <fullName evidence="6">Galactose oxidase</fullName>
    </recommendedName>
</protein>
<sequence>MRSSSFCPSAFRRRSVVAALLAGLAGPAWADGWHEGAPMTTARAHAGAALLGEDLYVVGGGSASGPRALTEVYDTIGDIWRADVALPVGLEQFGMAASGGRIYVAGGYAAGGTRDAPMLEESAATWVFDRAVGGWRNVAPMPAPRVGLALVAIGDKLYALGGKGNDAARVFVYDPAADTWSVARASLPAPRSDAAIVALGHDIYVIGGLEGRAPSARVNILDTDTGTWRVGPPLPAPREGHVAAVLGGKIHVTGGQSLSPPKTFADHFVLEGGAWVKAAPLPTPRHAAVAAATGGKLFVIGGSPGAGVFTVFTQSDAVDIYVSGK</sequence>
<dbReference type="SUPFAM" id="SSF50965">
    <property type="entry name" value="Galactose oxidase, central domain"/>
    <property type="match status" value="1"/>
</dbReference>
<accession>A0A6N6VJA0</accession>
<evidence type="ECO:0008006" key="6">
    <source>
        <dbReference type="Google" id="ProtNLM"/>
    </source>
</evidence>
<feature type="signal peptide" evidence="3">
    <location>
        <begin position="1"/>
        <end position="30"/>
    </location>
</feature>
<feature type="chain" id="PRO_5027101906" description="Galactose oxidase" evidence="3">
    <location>
        <begin position="31"/>
        <end position="325"/>
    </location>
</feature>
<reference evidence="4 5" key="1">
    <citation type="submission" date="2019-09" db="EMBL/GenBank/DDBJ databases">
        <title>Parvibaculum sedimenti sp. nov., isolated from sediment.</title>
        <authorList>
            <person name="Wang Y."/>
        </authorList>
    </citation>
    <scope>NUCLEOTIDE SEQUENCE [LARGE SCALE GENOMIC DNA]</scope>
    <source>
        <strain evidence="4 5">HXT-9</strain>
    </source>
</reference>
<dbReference type="Proteomes" id="UP000468901">
    <property type="component" value="Unassembled WGS sequence"/>
</dbReference>
<keyword evidence="2" id="KW-0677">Repeat</keyword>
<dbReference type="EMBL" id="WESC01000007">
    <property type="protein sequence ID" value="KAB7740235.1"/>
    <property type="molecule type" value="Genomic_DNA"/>
</dbReference>
<dbReference type="InterPro" id="IPR015915">
    <property type="entry name" value="Kelch-typ_b-propeller"/>
</dbReference>
<keyword evidence="3" id="KW-0732">Signal</keyword>
<keyword evidence="1" id="KW-0880">Kelch repeat</keyword>
<gene>
    <name evidence="4" type="ORF">F2P47_09525</name>
</gene>
<evidence type="ECO:0000313" key="5">
    <source>
        <dbReference type="Proteomes" id="UP000468901"/>
    </source>
</evidence>
<evidence type="ECO:0000313" key="4">
    <source>
        <dbReference type="EMBL" id="KAB7740235.1"/>
    </source>
</evidence>
<dbReference type="InterPro" id="IPR011043">
    <property type="entry name" value="Gal_Oxase/kelch_b-propeller"/>
</dbReference>
<dbReference type="InterPro" id="IPR006652">
    <property type="entry name" value="Kelch_1"/>
</dbReference>
<dbReference type="PANTHER" id="PTHR46344">
    <property type="entry name" value="OS02G0202900 PROTEIN"/>
    <property type="match status" value="1"/>
</dbReference>
<dbReference type="RefSeq" id="WP_152216120.1">
    <property type="nucleotide sequence ID" value="NZ_WESC01000007.1"/>
</dbReference>